<keyword evidence="2" id="KW-1185">Reference proteome</keyword>
<reference evidence="2" key="1">
    <citation type="journal article" date="2014" name="Genome Announc.">
        <title>Draft genome sequences of six enterohepatic helicobacter species isolated from humans and one from rhesus macaques.</title>
        <authorList>
            <person name="Shen Z."/>
            <person name="Sheh A."/>
            <person name="Young S.K."/>
            <person name="Abouelliel A."/>
            <person name="Ward D.V."/>
            <person name="Earl A.M."/>
            <person name="Fox J.G."/>
        </authorList>
    </citation>
    <scope>NUCLEOTIDE SEQUENCE [LARGE SCALE GENOMIC DNA]</scope>
    <source>
        <strain evidence="2">MIT 98-5489</strain>
    </source>
</reference>
<evidence type="ECO:0000313" key="2">
    <source>
        <dbReference type="Proteomes" id="UP000003953"/>
    </source>
</evidence>
<gene>
    <name evidence="1" type="ORF">HPMG_01204</name>
</gene>
<dbReference type="Proteomes" id="UP000003953">
    <property type="component" value="Unassembled WGS sequence"/>
</dbReference>
<sequence>MVLEISLQINLILKKNLYNSFSQKNINVKIEVNDTAKFFNQSC</sequence>
<dbReference type="EMBL" id="DS990443">
    <property type="protein sequence ID" value="EEQ63747.1"/>
    <property type="molecule type" value="Genomic_DNA"/>
</dbReference>
<accession>C5F0F3</accession>
<name>C5F0F3_9HELI</name>
<evidence type="ECO:0000313" key="1">
    <source>
        <dbReference type="EMBL" id="EEQ63747.1"/>
    </source>
</evidence>
<dbReference type="AlphaFoldDB" id="C5F0F3"/>
<dbReference type="HOGENOM" id="CLU_3234463_0_0_7"/>
<protein>
    <submittedName>
        <fullName evidence="1">Uncharacterized protein</fullName>
    </submittedName>
</protein>
<organism evidence="1 2">
    <name type="scientific">Helicobacter pullorum MIT 98-5489</name>
    <dbReference type="NCBI Taxonomy" id="537972"/>
    <lineage>
        <taxon>Bacteria</taxon>
        <taxon>Pseudomonadati</taxon>
        <taxon>Campylobacterota</taxon>
        <taxon>Epsilonproteobacteria</taxon>
        <taxon>Campylobacterales</taxon>
        <taxon>Helicobacteraceae</taxon>
        <taxon>Helicobacter</taxon>
    </lineage>
</organism>
<proteinExistence type="predicted"/>